<proteinExistence type="predicted"/>
<keyword evidence="1" id="KW-0812">Transmembrane</keyword>
<feature type="transmembrane region" description="Helical" evidence="1">
    <location>
        <begin position="9"/>
        <end position="28"/>
    </location>
</feature>
<gene>
    <name evidence="2" type="ORF">GKIL_3460</name>
</gene>
<sequence>MGSIVWQDTIIYLSFLACIAGLVLVFAFRRTAPSELEQVDEGLFAMIFAFWIVYCATVIVVRLDWLESEWIVRSLRLTSALSYFLTWASVLSLPLHRIAAVREIE</sequence>
<reference evidence="2 3" key="1">
    <citation type="journal article" date="2013" name="PLoS ONE">
        <title>Cultivation and Complete Genome Sequencing of Gloeobacter kilaueensis sp. nov., from a Lava Cave in Kilauea Caldera, Hawai'i.</title>
        <authorList>
            <person name="Saw J.H."/>
            <person name="Schatz M."/>
            <person name="Brown M.V."/>
            <person name="Kunkel D.D."/>
            <person name="Foster J.S."/>
            <person name="Shick H."/>
            <person name="Christensen S."/>
            <person name="Hou S."/>
            <person name="Wan X."/>
            <person name="Donachie S.P."/>
        </authorList>
    </citation>
    <scope>NUCLEOTIDE SEQUENCE [LARGE SCALE GENOMIC DNA]</scope>
    <source>
        <strain evidence="3">JS</strain>
    </source>
</reference>
<feature type="transmembrane region" description="Helical" evidence="1">
    <location>
        <begin position="43"/>
        <end position="63"/>
    </location>
</feature>
<name>U5QL93_GLOK1</name>
<keyword evidence="3" id="KW-1185">Reference proteome</keyword>
<dbReference type="Proteomes" id="UP000017396">
    <property type="component" value="Chromosome"/>
</dbReference>
<keyword evidence="1" id="KW-0472">Membrane</keyword>
<evidence type="ECO:0000313" key="2">
    <source>
        <dbReference type="EMBL" id="AGY59706.1"/>
    </source>
</evidence>
<dbReference type="AlphaFoldDB" id="U5QL93"/>
<dbReference type="eggNOG" id="ENOG50335CA">
    <property type="taxonomic scope" value="Bacteria"/>
</dbReference>
<feature type="transmembrane region" description="Helical" evidence="1">
    <location>
        <begin position="75"/>
        <end position="95"/>
    </location>
</feature>
<dbReference type="KEGG" id="glj:GKIL_3460"/>
<evidence type="ECO:0000256" key="1">
    <source>
        <dbReference type="SAM" id="Phobius"/>
    </source>
</evidence>
<keyword evidence="1" id="KW-1133">Transmembrane helix</keyword>
<dbReference type="STRING" id="1183438.GKIL_3460"/>
<accession>U5QL93</accession>
<dbReference type="OrthoDB" id="425763at2"/>
<dbReference type="EMBL" id="CP003587">
    <property type="protein sequence ID" value="AGY59706.1"/>
    <property type="molecule type" value="Genomic_DNA"/>
</dbReference>
<dbReference type="HOGENOM" id="CLU_2218187_0_0_3"/>
<protein>
    <submittedName>
        <fullName evidence="2">Uncharacterized protein</fullName>
    </submittedName>
</protein>
<organism evidence="2 3">
    <name type="scientific">Gloeobacter kilaueensis (strain ATCC BAA-2537 / CCAP 1431/1 / ULC 316 / JS1)</name>
    <dbReference type="NCBI Taxonomy" id="1183438"/>
    <lineage>
        <taxon>Bacteria</taxon>
        <taxon>Bacillati</taxon>
        <taxon>Cyanobacteriota</taxon>
        <taxon>Cyanophyceae</taxon>
        <taxon>Gloeobacterales</taxon>
        <taxon>Gloeobacteraceae</taxon>
        <taxon>Gloeobacter</taxon>
    </lineage>
</organism>
<evidence type="ECO:0000313" key="3">
    <source>
        <dbReference type="Proteomes" id="UP000017396"/>
    </source>
</evidence>